<feature type="transmembrane region" description="Helical" evidence="8">
    <location>
        <begin position="20"/>
        <end position="39"/>
    </location>
</feature>
<feature type="transmembrane region" description="Helical" evidence="8">
    <location>
        <begin position="250"/>
        <end position="270"/>
    </location>
</feature>
<keyword evidence="2" id="KW-1003">Cell membrane</keyword>
<evidence type="ECO:0000259" key="9">
    <source>
        <dbReference type="Pfam" id="PF02366"/>
    </source>
</evidence>
<feature type="transmembrane region" description="Helical" evidence="8">
    <location>
        <begin position="208"/>
        <end position="229"/>
    </location>
</feature>
<dbReference type="PANTHER" id="PTHR33908:SF11">
    <property type="entry name" value="MEMBRANE PROTEIN"/>
    <property type="match status" value="1"/>
</dbReference>
<comment type="subcellular location">
    <subcellularLocation>
        <location evidence="1">Cell membrane</location>
        <topology evidence="1">Multi-pass membrane protein</topology>
    </subcellularLocation>
</comment>
<dbReference type="EMBL" id="LBSA01000002">
    <property type="protein sequence ID" value="KKQ10605.1"/>
    <property type="molecule type" value="Genomic_DNA"/>
</dbReference>
<evidence type="ECO:0000256" key="3">
    <source>
        <dbReference type="ARBA" id="ARBA00022676"/>
    </source>
</evidence>
<feature type="transmembrane region" description="Helical" evidence="8">
    <location>
        <begin position="355"/>
        <end position="375"/>
    </location>
</feature>
<keyword evidence="5 8" id="KW-0812">Transmembrane</keyword>
<feature type="transmembrane region" description="Helical" evidence="8">
    <location>
        <begin position="300"/>
        <end position="323"/>
    </location>
</feature>
<evidence type="ECO:0000256" key="1">
    <source>
        <dbReference type="ARBA" id="ARBA00004651"/>
    </source>
</evidence>
<evidence type="ECO:0000256" key="5">
    <source>
        <dbReference type="ARBA" id="ARBA00022692"/>
    </source>
</evidence>
<gene>
    <name evidence="10" type="ORF">US19_C0002G0024</name>
</gene>
<name>A0A0G0FAQ9_9BACT</name>
<keyword evidence="7 8" id="KW-0472">Membrane</keyword>
<evidence type="ECO:0000256" key="6">
    <source>
        <dbReference type="ARBA" id="ARBA00022989"/>
    </source>
</evidence>
<feature type="transmembrane region" description="Helical" evidence="8">
    <location>
        <begin position="122"/>
        <end position="142"/>
    </location>
</feature>
<feature type="transmembrane region" description="Helical" evidence="8">
    <location>
        <begin position="179"/>
        <end position="196"/>
    </location>
</feature>
<dbReference type="Pfam" id="PF02366">
    <property type="entry name" value="PMT"/>
    <property type="match status" value="1"/>
</dbReference>
<evidence type="ECO:0000256" key="4">
    <source>
        <dbReference type="ARBA" id="ARBA00022679"/>
    </source>
</evidence>
<sequence length="757" mass="88266">MKSNRVLLNLKKYVYNNKLLVIILILAGFLRVLGIYPGYHPYHSDEGMSYAAAINMIKTLSLDPGRYDYPIIIPLIHAIIYILILPFILIFSFIFSPDTLPSFKNILELPERFLVVNQQTIVLFWGRLITAFFGIGIVYLIYRLSINCFNDKKIALGAAFLTAVNYRQVLNSHLALPDIYNAFMLLLSLAFIWNLYKNDSIKNYFLAILFSVLSFFTKFQIFVFIPLTLMTIILSYKSSNIFQYLIQKKIIQIVLICLLVITLLHLYFFIHWEEFRSITSYVYLKYTFGLNRLNYYSVSYLYHVGIGPIIAIFSVLGMVLGLIKSFLPSFILLSASLPFLYLFLYYSGAGFYTRNFITVTPIVLIFAAFFIVKILNFIYKKNNLTKNLILGLIFLLISYSNFYNSYVLSYNYLKPWGFEMARNFAKANIPEGSEILSHPWDAYPRDKNFEVTPFESNNIFTINELMDEGIEYAFINLDWLSIKSNWWINRDPPTFLGFWEKPILLLKNTNSSAISQELASYTIGAFVKDWQAPEMNIVVIKVPKKISVRNKEIIKEFRFDNEEELNRWYLADSDINPSGKLEFAKEEGYVSDGSLKLDNRVGLFQSKRATSELIEIKSNRAYVIEGLIKSQVPIEKKSRDGMFRVDFYDKNPGKITTQTSHIYSSVSSRYFGEGWKKIEFVVIPPDNAKFMTINLEQIGNAEFLFFDDITVSESTEEFDNPRKKPPYIDYQIPDDHWKRRRKVSIKRFKIWLGFIYR</sequence>
<dbReference type="InterPro" id="IPR003342">
    <property type="entry name" value="ArnT-like_N"/>
</dbReference>
<evidence type="ECO:0000256" key="7">
    <source>
        <dbReference type="ARBA" id="ARBA00023136"/>
    </source>
</evidence>
<evidence type="ECO:0000313" key="10">
    <source>
        <dbReference type="EMBL" id="KKQ10605.1"/>
    </source>
</evidence>
<dbReference type="InterPro" id="IPR050297">
    <property type="entry name" value="LipidA_mod_glycosyltrf_83"/>
</dbReference>
<proteinExistence type="predicted"/>
<keyword evidence="4" id="KW-0808">Transferase</keyword>
<accession>A0A0G0FAQ9</accession>
<feature type="transmembrane region" description="Helical" evidence="8">
    <location>
        <begin position="387"/>
        <end position="406"/>
    </location>
</feature>
<reference evidence="10 11" key="1">
    <citation type="journal article" date="2015" name="Nature">
        <title>rRNA introns, odd ribosomes, and small enigmatic genomes across a large radiation of phyla.</title>
        <authorList>
            <person name="Brown C.T."/>
            <person name="Hug L.A."/>
            <person name="Thomas B.C."/>
            <person name="Sharon I."/>
            <person name="Castelle C.J."/>
            <person name="Singh A."/>
            <person name="Wilkins M.J."/>
            <person name="Williams K.H."/>
            <person name="Banfield J.F."/>
        </authorList>
    </citation>
    <scope>NUCLEOTIDE SEQUENCE [LARGE SCALE GENOMIC DNA]</scope>
</reference>
<dbReference type="GO" id="GO:0000030">
    <property type="term" value="F:mannosyltransferase activity"/>
    <property type="evidence" value="ECO:0007669"/>
    <property type="project" value="InterPro"/>
</dbReference>
<dbReference type="PANTHER" id="PTHR33908">
    <property type="entry name" value="MANNOSYLTRANSFERASE YKCB-RELATED"/>
    <property type="match status" value="1"/>
</dbReference>
<protein>
    <recommendedName>
        <fullName evidence="9">ArnT-like N-terminal domain-containing protein</fullName>
    </recommendedName>
</protein>
<dbReference type="GO" id="GO:0016763">
    <property type="term" value="F:pentosyltransferase activity"/>
    <property type="evidence" value="ECO:0007669"/>
    <property type="project" value="TreeGrafter"/>
</dbReference>
<dbReference type="Gene3D" id="2.60.120.260">
    <property type="entry name" value="Galactose-binding domain-like"/>
    <property type="match status" value="1"/>
</dbReference>
<dbReference type="Proteomes" id="UP000034492">
    <property type="component" value="Unassembled WGS sequence"/>
</dbReference>
<evidence type="ECO:0000313" key="11">
    <source>
        <dbReference type="Proteomes" id="UP000034492"/>
    </source>
</evidence>
<evidence type="ECO:0000256" key="2">
    <source>
        <dbReference type="ARBA" id="ARBA00022475"/>
    </source>
</evidence>
<dbReference type="GO" id="GO:0006493">
    <property type="term" value="P:protein O-linked glycosylation"/>
    <property type="evidence" value="ECO:0007669"/>
    <property type="project" value="InterPro"/>
</dbReference>
<dbReference type="GO" id="GO:0009103">
    <property type="term" value="P:lipopolysaccharide biosynthetic process"/>
    <property type="evidence" value="ECO:0007669"/>
    <property type="project" value="UniProtKB-ARBA"/>
</dbReference>
<organism evidence="10 11">
    <name type="scientific">Candidatus Daviesbacteria bacterium GW2011_GWB1_36_5</name>
    <dbReference type="NCBI Taxonomy" id="1618426"/>
    <lineage>
        <taxon>Bacteria</taxon>
        <taxon>Candidatus Daviesiibacteriota</taxon>
    </lineage>
</organism>
<keyword evidence="3" id="KW-0328">Glycosyltransferase</keyword>
<feature type="transmembrane region" description="Helical" evidence="8">
    <location>
        <begin position="330"/>
        <end position="349"/>
    </location>
</feature>
<dbReference type="AlphaFoldDB" id="A0A0G0FAQ9"/>
<feature type="transmembrane region" description="Helical" evidence="8">
    <location>
        <begin position="71"/>
        <end position="95"/>
    </location>
</feature>
<feature type="domain" description="ArnT-like N-terminal" evidence="9">
    <location>
        <begin position="123"/>
        <end position="272"/>
    </location>
</feature>
<keyword evidence="6 8" id="KW-1133">Transmembrane helix</keyword>
<evidence type="ECO:0000256" key="8">
    <source>
        <dbReference type="SAM" id="Phobius"/>
    </source>
</evidence>
<dbReference type="GO" id="GO:0005886">
    <property type="term" value="C:plasma membrane"/>
    <property type="evidence" value="ECO:0007669"/>
    <property type="project" value="UniProtKB-SubCell"/>
</dbReference>
<comment type="caution">
    <text evidence="10">The sequence shown here is derived from an EMBL/GenBank/DDBJ whole genome shotgun (WGS) entry which is preliminary data.</text>
</comment>